<evidence type="ECO:0000313" key="3">
    <source>
        <dbReference type="Proteomes" id="UP000245207"/>
    </source>
</evidence>
<dbReference type="PANTHER" id="PTHR23272:SF184">
    <property type="entry name" value="OS03G0311250 PROTEIN"/>
    <property type="match status" value="1"/>
</dbReference>
<keyword evidence="3" id="KW-1185">Reference proteome</keyword>
<dbReference type="PANTHER" id="PTHR23272">
    <property type="entry name" value="BED FINGER-RELATED"/>
    <property type="match status" value="1"/>
</dbReference>
<evidence type="ECO:0000259" key="1">
    <source>
        <dbReference type="Pfam" id="PF14372"/>
    </source>
</evidence>
<gene>
    <name evidence="2" type="ORF">CTI12_AA195910</name>
</gene>
<proteinExistence type="predicted"/>
<dbReference type="Pfam" id="PF14372">
    <property type="entry name" value="hAT-like_RNase-H"/>
    <property type="match status" value="1"/>
</dbReference>
<dbReference type="InterPro" id="IPR025525">
    <property type="entry name" value="hAT-like_transposase_RNase-H"/>
</dbReference>
<feature type="domain" description="hAT-like transposase RNase-H fold" evidence="1">
    <location>
        <begin position="48"/>
        <end position="149"/>
    </location>
</feature>
<name>A0A2U1P3R8_ARTAN</name>
<dbReference type="GO" id="GO:0003677">
    <property type="term" value="F:DNA binding"/>
    <property type="evidence" value="ECO:0007669"/>
    <property type="project" value="InterPro"/>
</dbReference>
<comment type="caution">
    <text evidence="2">The sequence shown here is derived from an EMBL/GenBank/DDBJ whole genome shotgun (WGS) entry which is preliminary data.</text>
</comment>
<protein>
    <submittedName>
        <fullName evidence="2">Zinc finger BED domain-containing protein RICESLEEPER 2</fullName>
    </submittedName>
</protein>
<evidence type="ECO:0000313" key="2">
    <source>
        <dbReference type="EMBL" id="PWA80372.1"/>
    </source>
</evidence>
<dbReference type="AlphaFoldDB" id="A0A2U1P3R8"/>
<organism evidence="2 3">
    <name type="scientific">Artemisia annua</name>
    <name type="common">Sweet wormwood</name>
    <dbReference type="NCBI Taxonomy" id="35608"/>
    <lineage>
        <taxon>Eukaryota</taxon>
        <taxon>Viridiplantae</taxon>
        <taxon>Streptophyta</taxon>
        <taxon>Embryophyta</taxon>
        <taxon>Tracheophyta</taxon>
        <taxon>Spermatophyta</taxon>
        <taxon>Magnoliopsida</taxon>
        <taxon>eudicotyledons</taxon>
        <taxon>Gunneridae</taxon>
        <taxon>Pentapetalae</taxon>
        <taxon>asterids</taxon>
        <taxon>campanulids</taxon>
        <taxon>Asterales</taxon>
        <taxon>Asteraceae</taxon>
        <taxon>Asteroideae</taxon>
        <taxon>Anthemideae</taxon>
        <taxon>Artemisiinae</taxon>
        <taxon>Artemisia</taxon>
    </lineage>
</organism>
<reference evidence="2 3" key="1">
    <citation type="journal article" date="2018" name="Mol. Plant">
        <title>The genome of Artemisia annua provides insight into the evolution of Asteraceae family and artemisinin biosynthesis.</title>
        <authorList>
            <person name="Shen Q."/>
            <person name="Zhang L."/>
            <person name="Liao Z."/>
            <person name="Wang S."/>
            <person name="Yan T."/>
            <person name="Shi P."/>
            <person name="Liu M."/>
            <person name="Fu X."/>
            <person name="Pan Q."/>
            <person name="Wang Y."/>
            <person name="Lv Z."/>
            <person name="Lu X."/>
            <person name="Zhang F."/>
            <person name="Jiang W."/>
            <person name="Ma Y."/>
            <person name="Chen M."/>
            <person name="Hao X."/>
            <person name="Li L."/>
            <person name="Tang Y."/>
            <person name="Lv G."/>
            <person name="Zhou Y."/>
            <person name="Sun X."/>
            <person name="Brodelius P.E."/>
            <person name="Rose J.K.C."/>
            <person name="Tang K."/>
        </authorList>
    </citation>
    <scope>NUCLEOTIDE SEQUENCE [LARGE SCALE GENOMIC DNA]</scope>
    <source>
        <strain evidence="3">cv. Huhao1</strain>
        <tissue evidence="2">Leaf</tissue>
    </source>
</reference>
<sequence>MNLIVQDGLTHIGKSVDCVRAAIKYVRQSPQRRLAKFLEHFYELTLKVYVTPNIFLDDITSINAALNNCINGVHDIILVVMTKMMKCKFDKYYGSLEKCYMATVVVCLFDPRNKLEYVEVLLGDVYGKVEGKSMCAMIKASLVELYEDYVRIHASPEPHTLFE</sequence>
<dbReference type="Proteomes" id="UP000245207">
    <property type="component" value="Unassembled WGS sequence"/>
</dbReference>
<accession>A0A2U1P3R8</accession>
<dbReference type="OrthoDB" id="785030at2759"/>
<dbReference type="EMBL" id="PKPP01001731">
    <property type="protein sequence ID" value="PWA80372.1"/>
    <property type="molecule type" value="Genomic_DNA"/>
</dbReference>